<dbReference type="InterPro" id="IPR022273">
    <property type="entry name" value="PRTRC_protein-E"/>
</dbReference>
<evidence type="ECO:0000259" key="2">
    <source>
        <dbReference type="Pfam" id="PF19556"/>
    </source>
</evidence>
<name>A0A0S4U443_RALSL</name>
<feature type="domain" description="ParB-related ThiF-related cassette protein E" evidence="2">
    <location>
        <begin position="2"/>
        <end position="102"/>
    </location>
</feature>
<dbReference type="NCBIfam" id="TIGR03741">
    <property type="entry name" value="PRTRC_E"/>
    <property type="match status" value="1"/>
</dbReference>
<feature type="compositionally biased region" description="Low complexity" evidence="1">
    <location>
        <begin position="131"/>
        <end position="143"/>
    </location>
</feature>
<dbReference type="Pfam" id="PF19556">
    <property type="entry name" value="PRTRC_E"/>
    <property type="match status" value="1"/>
</dbReference>
<evidence type="ECO:0000256" key="1">
    <source>
        <dbReference type="SAM" id="MobiDB-lite"/>
    </source>
</evidence>
<feature type="region of interest" description="Disordered" evidence="1">
    <location>
        <begin position="99"/>
        <end position="161"/>
    </location>
</feature>
<accession>A0A0S4U443</accession>
<dbReference type="AlphaFoldDB" id="A0A0S4U443"/>
<organism evidence="3">
    <name type="scientific">Ralstonia solanacearum</name>
    <name type="common">Pseudomonas solanacearum</name>
    <dbReference type="NCBI Taxonomy" id="305"/>
    <lineage>
        <taxon>Bacteria</taxon>
        <taxon>Pseudomonadati</taxon>
        <taxon>Pseudomonadota</taxon>
        <taxon>Betaproteobacteria</taxon>
        <taxon>Burkholderiales</taxon>
        <taxon>Burkholderiaceae</taxon>
        <taxon>Ralstonia</taxon>
        <taxon>Ralstonia solanacearum species complex</taxon>
    </lineage>
</organism>
<protein>
    <recommendedName>
        <fullName evidence="2">ParB-related ThiF-related cassette protein E domain-containing protein</fullName>
    </recommendedName>
</protein>
<sequence length="161" mass="16330">MFQELVPLVKASDKVVITLSMKGDDMTVVVAPTVSKPDDAALVAPIALTATPAELDAEFANAIGGVTQARQGLAEQVESTKAVIQAATAAQSSKAIKALAKSNRTNPKLPAPKSEGTDDDDDDGVIDVEATETTSGTTSTSATDAQGDEKSSGTSLADLLG</sequence>
<gene>
    <name evidence="3" type="ORF">PSS4_v1_210069</name>
</gene>
<evidence type="ECO:0000313" key="3">
    <source>
        <dbReference type="EMBL" id="CUV17028.1"/>
    </source>
</evidence>
<feature type="compositionally biased region" description="Acidic residues" evidence="1">
    <location>
        <begin position="117"/>
        <end position="130"/>
    </location>
</feature>
<dbReference type="EMBL" id="LN899821">
    <property type="protein sequence ID" value="CUV17028.1"/>
    <property type="molecule type" value="Genomic_DNA"/>
</dbReference>
<proteinExistence type="predicted"/>
<reference evidence="3" key="1">
    <citation type="submission" date="2015-10" db="EMBL/GenBank/DDBJ databases">
        <authorList>
            <person name="Gilbert D.G."/>
        </authorList>
    </citation>
    <scope>NUCLEOTIDE SEQUENCE</scope>
    <source>
        <strain evidence="3">Phyl III-seqv23</strain>
    </source>
</reference>